<proteinExistence type="inferred from homology"/>
<dbReference type="SUPFAM" id="SSF56327">
    <property type="entry name" value="LDH C-terminal domain-like"/>
    <property type="match status" value="1"/>
</dbReference>
<dbReference type="GeneID" id="57754422"/>
<evidence type="ECO:0000256" key="4">
    <source>
        <dbReference type="ARBA" id="ARBA00022801"/>
    </source>
</evidence>
<dbReference type="SUPFAM" id="SSF51735">
    <property type="entry name" value="NAD(P)-binding Rossmann-fold domains"/>
    <property type="match status" value="1"/>
</dbReference>
<dbReference type="GO" id="GO:0004558">
    <property type="term" value="F:alpha-1,4-glucosidase activity"/>
    <property type="evidence" value="ECO:0007669"/>
    <property type="project" value="UniProtKB-EC"/>
</dbReference>
<dbReference type="Proteomes" id="UP000042527">
    <property type="component" value="Unassembled WGS sequence"/>
</dbReference>
<keyword evidence="3" id="KW-0479">Metal-binding</keyword>
<comment type="cofactor">
    <cofactor evidence="1">
        <name>Mn(2+)</name>
        <dbReference type="ChEBI" id="CHEBI:29035"/>
    </cofactor>
</comment>
<organism evidence="10 11">
    <name type="scientific">Treponema phagedenis</name>
    <dbReference type="NCBI Taxonomy" id="162"/>
    <lineage>
        <taxon>Bacteria</taxon>
        <taxon>Pseudomonadati</taxon>
        <taxon>Spirochaetota</taxon>
        <taxon>Spirochaetia</taxon>
        <taxon>Spirochaetales</taxon>
        <taxon>Treponemataceae</taxon>
        <taxon>Treponema</taxon>
    </lineage>
</organism>
<dbReference type="EC" id="3.2.1.20" evidence="10"/>
<reference evidence="11" key="1">
    <citation type="submission" date="2015-01" db="EMBL/GenBank/DDBJ databases">
        <authorList>
            <person name="Manzoor Shahid"/>
            <person name="Zubair Saima"/>
        </authorList>
    </citation>
    <scope>NUCLEOTIDE SEQUENCE [LARGE SCALE GENOMIC DNA]</scope>
    <source>
        <strain evidence="11">V1</strain>
    </source>
</reference>
<dbReference type="Pfam" id="PF11975">
    <property type="entry name" value="Glyco_hydro_4C"/>
    <property type="match status" value="1"/>
</dbReference>
<keyword evidence="5 9" id="KW-0520">NAD</keyword>
<dbReference type="PANTHER" id="PTHR32092">
    <property type="entry name" value="6-PHOSPHO-BETA-GLUCOSIDASE-RELATED"/>
    <property type="match status" value="1"/>
</dbReference>
<dbReference type="EMBL" id="CDNC01000014">
    <property type="protein sequence ID" value="CEM61776.1"/>
    <property type="molecule type" value="Genomic_DNA"/>
</dbReference>
<dbReference type="InterPro" id="IPR053715">
    <property type="entry name" value="GH4_Enzyme_sf"/>
</dbReference>
<keyword evidence="7" id="KW-0119">Carbohydrate metabolism</keyword>
<protein>
    <submittedName>
        <fullName evidence="10">Alpha-glucosidase</fullName>
        <ecNumber evidence="10">3.2.1.20</ecNumber>
    </submittedName>
</protein>
<dbReference type="InterPro" id="IPR015955">
    <property type="entry name" value="Lactate_DH/Glyco_Ohase_4_C"/>
</dbReference>
<dbReference type="Pfam" id="PF02056">
    <property type="entry name" value="Glyco_hydro_4"/>
    <property type="match status" value="1"/>
</dbReference>
<evidence type="ECO:0000256" key="6">
    <source>
        <dbReference type="ARBA" id="ARBA00023211"/>
    </source>
</evidence>
<evidence type="ECO:0000256" key="5">
    <source>
        <dbReference type="ARBA" id="ARBA00023027"/>
    </source>
</evidence>
<dbReference type="OrthoDB" id="9808275at2"/>
<accession>A0A0B7GYM8</accession>
<keyword evidence="4 9" id="KW-0378">Hydrolase</keyword>
<comment type="cofactor">
    <cofactor evidence="9">
        <name>NAD(+)</name>
        <dbReference type="ChEBI" id="CHEBI:57540"/>
    </cofactor>
    <text evidence="9">Binds 1 NAD(+) per subunit.</text>
</comment>
<dbReference type="InterPro" id="IPR036291">
    <property type="entry name" value="NAD(P)-bd_dom_sf"/>
</dbReference>
<dbReference type="AlphaFoldDB" id="A0A0B7GYM8"/>
<sequence length="451" mass="51312">MKIVLVGAGSAQFGYGSLGDIFSSKVLEKSEICLLDINEESLHEVLQNAQAFIEKHKLPFTVKATTDRKKAFKGADFIISSIEVGDRFKLWEEDWKVPLQYGIHQVYGENGGPGGVFHSLRIVPPILDIVKDAMEICPDAYIFNYSNPMTAICTTVKRAYPEAKFIGLCHEIGWLNSWLPPMLNIKIEDIYFKATGLNHFSCMLEVKNKKTGKDLYPEVLEKAEAFFLHDPGYSDLLDKELAGKSGEEREGYEKATSSGKSRYEWADKRIVQFMLKNYKLLPITNDSHFGEYIGWAWDVVDHRGILDFFDFYKLSLRQNVHHEIQLKTSERVVPIIEGIIGDLNYEESAVNLLNNGAIKELPDWIAVEVPAMIHKGGLTPIELPDLQKGYASLLRSYCGVYDLTAEAIIHKKREYVIQAMLASPVVHHARCIEEMVDRMISRQREWLGYLQ</sequence>
<dbReference type="RefSeq" id="WP_024752768.1">
    <property type="nucleotide sequence ID" value="NZ_CDNC01000014.1"/>
</dbReference>
<dbReference type="GO" id="GO:0046872">
    <property type="term" value="F:metal ion binding"/>
    <property type="evidence" value="ECO:0007669"/>
    <property type="project" value="UniProtKB-KW"/>
</dbReference>
<comment type="similarity">
    <text evidence="2 9">Belongs to the glycosyl hydrolase 4 family.</text>
</comment>
<evidence type="ECO:0000256" key="3">
    <source>
        <dbReference type="ARBA" id="ARBA00022723"/>
    </source>
</evidence>
<evidence type="ECO:0000256" key="9">
    <source>
        <dbReference type="RuleBase" id="RU361152"/>
    </source>
</evidence>
<dbReference type="Gene3D" id="3.90.1820.10">
    <property type="entry name" value="AglA-like glucosidase"/>
    <property type="match status" value="1"/>
</dbReference>
<keyword evidence="6" id="KW-0464">Manganese</keyword>
<dbReference type="InterPro" id="IPR022616">
    <property type="entry name" value="Glyco_hydro_4_C"/>
</dbReference>
<evidence type="ECO:0000313" key="11">
    <source>
        <dbReference type="Proteomes" id="UP000042527"/>
    </source>
</evidence>
<evidence type="ECO:0000256" key="7">
    <source>
        <dbReference type="ARBA" id="ARBA00023277"/>
    </source>
</evidence>
<evidence type="ECO:0000256" key="2">
    <source>
        <dbReference type="ARBA" id="ARBA00010141"/>
    </source>
</evidence>
<evidence type="ECO:0000313" key="10">
    <source>
        <dbReference type="EMBL" id="CEM61776.1"/>
    </source>
</evidence>
<dbReference type="PRINTS" id="PR00732">
    <property type="entry name" value="GLHYDRLASE4"/>
</dbReference>
<name>A0A0B7GYM8_TREPH</name>
<dbReference type="GO" id="GO:0016616">
    <property type="term" value="F:oxidoreductase activity, acting on the CH-OH group of donors, NAD or NADP as acceptor"/>
    <property type="evidence" value="ECO:0007669"/>
    <property type="project" value="InterPro"/>
</dbReference>
<gene>
    <name evidence="10" type="primary">palH</name>
    <name evidence="10" type="ORF">TPHV1_210009</name>
</gene>
<dbReference type="InterPro" id="IPR001088">
    <property type="entry name" value="Glyco_hydro_4"/>
</dbReference>
<dbReference type="GO" id="GO:0005975">
    <property type="term" value="P:carbohydrate metabolic process"/>
    <property type="evidence" value="ECO:0007669"/>
    <property type="project" value="InterPro"/>
</dbReference>
<keyword evidence="8 9" id="KW-0326">Glycosidase</keyword>
<evidence type="ECO:0000256" key="8">
    <source>
        <dbReference type="ARBA" id="ARBA00023295"/>
    </source>
</evidence>
<evidence type="ECO:0000256" key="1">
    <source>
        <dbReference type="ARBA" id="ARBA00001936"/>
    </source>
</evidence>
<keyword evidence="11" id="KW-1185">Reference proteome</keyword>